<protein>
    <submittedName>
        <fullName evidence="1">Uncharacterized protein</fullName>
    </submittedName>
</protein>
<dbReference type="AlphaFoldDB" id="A0A9W7Y2E3"/>
<dbReference type="Proteomes" id="UP001149813">
    <property type="component" value="Unassembled WGS sequence"/>
</dbReference>
<comment type="caution">
    <text evidence="1">The sequence shown here is derived from an EMBL/GenBank/DDBJ whole genome shotgun (WGS) entry which is preliminary data.</text>
</comment>
<dbReference type="OrthoDB" id="5600363at2759"/>
<sequence length="544" mass="59143">MPSLLGLPEPTTPINTTMLSLLGLPEPITLRVLELASEMHVPEDGSWKHRLRLLAVCSELRRLALPLVFRDAILGVDDAGGRTSIDLITRGSRTPLVKTVHLTLDAAHPADVLSQFAFATHPWAAVRALRIRMLGDEHTVSDSHGAAALGRCMAQSMRRVTCVELTAHSGSAAGRVLGDLLVHAYAGQLRVLRSTVGLQFPGQQGLPLVECLSLTVDAAEQAVPRVDARRLRWLALRNVALPPPWPRLAEGPFARLRHLELEFCHPPNAAAAAATAAGPAHSPVLGGVSFPALERLWLDGCASHRVFGPDGSSSGSSLGVLPAHLREVKLFGNACGLRVLSESAVASAERLHVSVDSEGSAGSEVPGDDAEGFYRSTNRLFGTQGLRPTKSSLMLFHLEFALDPRRVAWDNLVSLSVLFTIEYSVVYRLLQRLPGLRHLTSYVFDQTELPVDPESTALSIDPLETHLQMVCIYNPPGIIGMRSAATSIAALELLVLQTQSLRMLVIHNPELFHAVRNYVNRFKSHYVHLNHLQVKAGDYHLQDA</sequence>
<dbReference type="EMBL" id="JANBOJ010000087">
    <property type="protein sequence ID" value="KAJ1722958.1"/>
    <property type="molecule type" value="Genomic_DNA"/>
</dbReference>
<gene>
    <name evidence="1" type="ORF">LPJ53_002673</name>
</gene>
<accession>A0A9W7Y2E3</accession>
<evidence type="ECO:0000313" key="1">
    <source>
        <dbReference type="EMBL" id="KAJ1722958.1"/>
    </source>
</evidence>
<name>A0A9W7Y2E3_9FUNG</name>
<proteinExistence type="predicted"/>
<evidence type="ECO:0000313" key="2">
    <source>
        <dbReference type="Proteomes" id="UP001149813"/>
    </source>
</evidence>
<keyword evidence="2" id="KW-1185">Reference proteome</keyword>
<organism evidence="1 2">
    <name type="scientific">Coemansia erecta</name>
    <dbReference type="NCBI Taxonomy" id="147472"/>
    <lineage>
        <taxon>Eukaryota</taxon>
        <taxon>Fungi</taxon>
        <taxon>Fungi incertae sedis</taxon>
        <taxon>Zoopagomycota</taxon>
        <taxon>Kickxellomycotina</taxon>
        <taxon>Kickxellomycetes</taxon>
        <taxon>Kickxellales</taxon>
        <taxon>Kickxellaceae</taxon>
        <taxon>Coemansia</taxon>
    </lineage>
</organism>
<reference evidence="1" key="1">
    <citation type="submission" date="2022-07" db="EMBL/GenBank/DDBJ databases">
        <title>Phylogenomic reconstructions and comparative analyses of Kickxellomycotina fungi.</title>
        <authorList>
            <person name="Reynolds N.K."/>
            <person name="Stajich J.E."/>
            <person name="Barry K."/>
            <person name="Grigoriev I.V."/>
            <person name="Crous P."/>
            <person name="Smith M.E."/>
        </authorList>
    </citation>
    <scope>NUCLEOTIDE SEQUENCE</scope>
    <source>
        <strain evidence="1">NBRC 32514</strain>
    </source>
</reference>